<comment type="caution">
    <text evidence="10">The sequence shown here is derived from an EMBL/GenBank/DDBJ whole genome shotgun (WGS) entry which is preliminary data.</text>
</comment>
<protein>
    <submittedName>
        <fullName evidence="10">Aerotaxis receptor</fullName>
    </submittedName>
</protein>
<reference evidence="10 11" key="1">
    <citation type="journal article" date="2011" name="PLoS Pathog.">
        <title>Dynamic evolution of pathogenicity revealed by sequencing and comparative genomics of 19 Pseudomonas syringae isolates.</title>
        <authorList>
            <person name="Baltrus D.A."/>
            <person name="Nishimura M.T."/>
            <person name="Romanchuk A."/>
            <person name="Chang J.H."/>
            <person name="Mukhtar M.S."/>
            <person name="Cherkis K."/>
            <person name="Roach J."/>
            <person name="Grant S.R."/>
            <person name="Jones C.D."/>
            <person name="Dangl J.L."/>
        </authorList>
    </citation>
    <scope>NUCLEOTIDE SEQUENCE [LARGE SCALE GENOMIC DNA]</scope>
    <source>
        <strain evidence="10 11">301020</strain>
    </source>
</reference>
<dbReference type="AlphaFoldDB" id="A0A656GLT8"/>
<keyword evidence="6" id="KW-0472">Membrane</keyword>
<feature type="non-terminal residue" evidence="10">
    <location>
        <position position="42"/>
    </location>
</feature>
<name>A0A656GLT8_PSEA0</name>
<dbReference type="InterPro" id="IPR004089">
    <property type="entry name" value="MCPsignal_dom"/>
</dbReference>
<dbReference type="Gene3D" id="1.10.287.950">
    <property type="entry name" value="Methyl-accepting chemotaxis protein"/>
    <property type="match status" value="1"/>
</dbReference>
<dbReference type="PANTHER" id="PTHR32089:SF74">
    <property type="entry name" value="METHYL-ACCEPTING CHEMOTAXIS PROTEIN AER"/>
    <property type="match status" value="1"/>
</dbReference>
<accession>A0A656GLT8</accession>
<keyword evidence="4" id="KW-0812">Transmembrane</keyword>
<evidence type="ECO:0000313" key="11">
    <source>
        <dbReference type="Proteomes" id="UP000003465"/>
    </source>
</evidence>
<dbReference type="GO" id="GO:0005886">
    <property type="term" value="C:plasma membrane"/>
    <property type="evidence" value="ECO:0007669"/>
    <property type="project" value="UniProtKB-SubCell"/>
</dbReference>
<evidence type="ECO:0000256" key="3">
    <source>
        <dbReference type="ARBA" id="ARBA00022481"/>
    </source>
</evidence>
<evidence type="ECO:0000256" key="7">
    <source>
        <dbReference type="ARBA" id="ARBA00023224"/>
    </source>
</evidence>
<comment type="subcellular location">
    <subcellularLocation>
        <location evidence="1">Cell membrane</location>
    </subcellularLocation>
</comment>
<keyword evidence="5" id="KW-1133">Transmembrane helix</keyword>
<dbReference type="PROSITE" id="PS50111">
    <property type="entry name" value="CHEMOTAXIS_TRANSDUC_2"/>
    <property type="match status" value="1"/>
</dbReference>
<evidence type="ECO:0000256" key="1">
    <source>
        <dbReference type="ARBA" id="ARBA00004236"/>
    </source>
</evidence>
<gene>
    <name evidence="10" type="ORF">PSYMO_36633</name>
</gene>
<evidence type="ECO:0000313" key="10">
    <source>
        <dbReference type="EMBL" id="EGH26698.1"/>
    </source>
</evidence>
<evidence type="ECO:0000256" key="5">
    <source>
        <dbReference type="ARBA" id="ARBA00022989"/>
    </source>
</evidence>
<dbReference type="PANTHER" id="PTHR32089">
    <property type="entry name" value="METHYL-ACCEPTING CHEMOTAXIS PROTEIN MCPB"/>
    <property type="match status" value="1"/>
</dbReference>
<organism evidence="10 11">
    <name type="scientific">Pseudomonas amygdali pv. mori str. 301020</name>
    <dbReference type="NCBI Taxonomy" id="629261"/>
    <lineage>
        <taxon>Bacteria</taxon>
        <taxon>Pseudomonadati</taxon>
        <taxon>Pseudomonadota</taxon>
        <taxon>Gammaproteobacteria</taxon>
        <taxon>Pseudomonadales</taxon>
        <taxon>Pseudomonadaceae</taxon>
        <taxon>Pseudomonas</taxon>
        <taxon>Pseudomonas amygdali</taxon>
    </lineage>
</organism>
<sequence>AARAGEMGRGFAVVADEVRQLAQRTAESTGQIHGLIAKLQQT</sequence>
<keyword evidence="7 8" id="KW-0807">Transducer</keyword>
<evidence type="ECO:0000256" key="2">
    <source>
        <dbReference type="ARBA" id="ARBA00022475"/>
    </source>
</evidence>
<feature type="non-terminal residue" evidence="10">
    <location>
        <position position="1"/>
    </location>
</feature>
<evidence type="ECO:0000256" key="8">
    <source>
        <dbReference type="PROSITE-ProRule" id="PRU00284"/>
    </source>
</evidence>
<keyword evidence="2" id="KW-1003">Cell membrane</keyword>
<dbReference type="Pfam" id="PF00015">
    <property type="entry name" value="MCPsignal"/>
    <property type="match status" value="1"/>
</dbReference>
<dbReference type="EMBL" id="AEAG01002715">
    <property type="protein sequence ID" value="EGH26698.1"/>
    <property type="molecule type" value="Genomic_DNA"/>
</dbReference>
<keyword evidence="10" id="KW-0675">Receptor</keyword>
<evidence type="ECO:0000259" key="9">
    <source>
        <dbReference type="PROSITE" id="PS50111"/>
    </source>
</evidence>
<evidence type="ECO:0000256" key="4">
    <source>
        <dbReference type="ARBA" id="ARBA00022692"/>
    </source>
</evidence>
<dbReference type="Proteomes" id="UP000003465">
    <property type="component" value="Unassembled WGS sequence"/>
</dbReference>
<proteinExistence type="predicted"/>
<evidence type="ECO:0000256" key="6">
    <source>
        <dbReference type="ARBA" id="ARBA00023136"/>
    </source>
</evidence>
<dbReference type="GO" id="GO:0007165">
    <property type="term" value="P:signal transduction"/>
    <property type="evidence" value="ECO:0007669"/>
    <property type="project" value="UniProtKB-KW"/>
</dbReference>
<keyword evidence="3" id="KW-0488">Methylation</keyword>
<feature type="domain" description="Methyl-accepting transducer" evidence="9">
    <location>
        <begin position="1"/>
        <end position="42"/>
    </location>
</feature>
<dbReference type="SUPFAM" id="SSF58104">
    <property type="entry name" value="Methyl-accepting chemotaxis protein (MCP) signaling domain"/>
    <property type="match status" value="1"/>
</dbReference>
<dbReference type="GO" id="GO:0006935">
    <property type="term" value="P:chemotaxis"/>
    <property type="evidence" value="ECO:0007669"/>
    <property type="project" value="UniProtKB-ARBA"/>
</dbReference>